<dbReference type="GO" id="GO:0003729">
    <property type="term" value="F:mRNA binding"/>
    <property type="evidence" value="ECO:0007669"/>
    <property type="project" value="TreeGrafter"/>
</dbReference>
<keyword evidence="4" id="KW-0539">Nucleus</keyword>
<feature type="region of interest" description="Disordered" evidence="6">
    <location>
        <begin position="98"/>
        <end position="131"/>
    </location>
</feature>
<evidence type="ECO:0000256" key="2">
    <source>
        <dbReference type="ARBA" id="ARBA00022737"/>
    </source>
</evidence>
<dbReference type="Proteomes" id="UP000886595">
    <property type="component" value="Unassembled WGS sequence"/>
</dbReference>
<dbReference type="InterPro" id="IPR035979">
    <property type="entry name" value="RBD_domain_sf"/>
</dbReference>
<dbReference type="SUPFAM" id="SSF54928">
    <property type="entry name" value="RNA-binding domain, RBD"/>
    <property type="match status" value="2"/>
</dbReference>
<keyword evidence="3 5" id="KW-0694">RNA-binding</keyword>
<evidence type="ECO:0000256" key="1">
    <source>
        <dbReference type="ARBA" id="ARBA00004123"/>
    </source>
</evidence>
<proteinExistence type="predicted"/>
<keyword evidence="2" id="KW-0677">Repeat</keyword>
<evidence type="ECO:0000256" key="6">
    <source>
        <dbReference type="SAM" id="MobiDB-lite"/>
    </source>
</evidence>
<dbReference type="EMBL" id="JAAMPC010000010">
    <property type="protein sequence ID" value="KAG2286655.1"/>
    <property type="molecule type" value="Genomic_DNA"/>
</dbReference>
<evidence type="ECO:0000313" key="9">
    <source>
        <dbReference type="Proteomes" id="UP000886595"/>
    </source>
</evidence>
<evidence type="ECO:0000313" key="8">
    <source>
        <dbReference type="EMBL" id="KAG2286655.1"/>
    </source>
</evidence>
<dbReference type="PROSITE" id="PS50102">
    <property type="entry name" value="RRM"/>
    <property type="match status" value="2"/>
</dbReference>
<dbReference type="OrthoDB" id="439808at2759"/>
<dbReference type="AlphaFoldDB" id="A0A8X7RE52"/>
<dbReference type="PANTHER" id="PTHR48039:SF5">
    <property type="entry name" value="RNA-BINDING PROTEIN 28"/>
    <property type="match status" value="1"/>
</dbReference>
<dbReference type="InterPro" id="IPR000504">
    <property type="entry name" value="RRM_dom"/>
</dbReference>
<evidence type="ECO:0000256" key="5">
    <source>
        <dbReference type="PROSITE-ProRule" id="PRU00176"/>
    </source>
</evidence>
<evidence type="ECO:0000256" key="3">
    <source>
        <dbReference type="ARBA" id="ARBA00022884"/>
    </source>
</evidence>
<name>A0A8X7RE52_BRACI</name>
<protein>
    <recommendedName>
        <fullName evidence="7">RRM domain-containing protein</fullName>
    </recommendedName>
</protein>
<dbReference type="SMART" id="SM00360">
    <property type="entry name" value="RRM"/>
    <property type="match status" value="2"/>
</dbReference>
<evidence type="ECO:0000256" key="4">
    <source>
        <dbReference type="ARBA" id="ARBA00023242"/>
    </source>
</evidence>
<dbReference type="GO" id="GO:0005634">
    <property type="term" value="C:nucleus"/>
    <property type="evidence" value="ECO:0007669"/>
    <property type="project" value="UniProtKB-SubCell"/>
</dbReference>
<dbReference type="InterPro" id="IPR051945">
    <property type="entry name" value="RRM_MRD1_RNA_proc_ribogen"/>
</dbReference>
<sequence length="293" mass="32358">MGKNKRKDGEETSLHSAATVCVSGLPYSFTNAQLEEAFSDVGPVWLCFMVTNKGSNEALLLSNCELTHFALPEDANRAIELKNGSTVGGRRITVKQATHRPSLKERRSKAAQGISVPDNFPETDTQADKETCSDKQRVARTVIFGGLVNADMAEAVHSRVKEIGTVCSVRYPSPKKSFNKMGSKAQKWKLIIRNLPFKAKPSEIKEVFSAVGFVWDVFVPKNLETLNYIGRLPKGFAFVKFTCKRDAENAIQKFNGHMFSKRPIVVDWAVPKNLYNGAADAVTAPEDVIVYGI</sequence>
<feature type="domain" description="RRM" evidence="7">
    <location>
        <begin position="188"/>
        <end position="271"/>
    </location>
</feature>
<evidence type="ECO:0000259" key="7">
    <source>
        <dbReference type="PROSITE" id="PS50102"/>
    </source>
</evidence>
<dbReference type="CDD" id="cd12414">
    <property type="entry name" value="RRM2_RBM28_like"/>
    <property type="match status" value="1"/>
</dbReference>
<dbReference type="Pfam" id="PF00076">
    <property type="entry name" value="RRM_1"/>
    <property type="match status" value="2"/>
</dbReference>
<keyword evidence="9" id="KW-1185">Reference proteome</keyword>
<gene>
    <name evidence="8" type="ORF">Bca52824_046259</name>
</gene>
<dbReference type="InterPro" id="IPR012677">
    <property type="entry name" value="Nucleotide-bd_a/b_plait_sf"/>
</dbReference>
<dbReference type="Gene3D" id="3.30.70.330">
    <property type="match status" value="2"/>
</dbReference>
<comment type="caution">
    <text evidence="8">The sequence shown here is derived from an EMBL/GenBank/DDBJ whole genome shotgun (WGS) entry which is preliminary data.</text>
</comment>
<accession>A0A8X7RE52</accession>
<organism evidence="8 9">
    <name type="scientific">Brassica carinata</name>
    <name type="common">Ethiopian mustard</name>
    <name type="synonym">Abyssinian cabbage</name>
    <dbReference type="NCBI Taxonomy" id="52824"/>
    <lineage>
        <taxon>Eukaryota</taxon>
        <taxon>Viridiplantae</taxon>
        <taxon>Streptophyta</taxon>
        <taxon>Embryophyta</taxon>
        <taxon>Tracheophyta</taxon>
        <taxon>Spermatophyta</taxon>
        <taxon>Magnoliopsida</taxon>
        <taxon>eudicotyledons</taxon>
        <taxon>Gunneridae</taxon>
        <taxon>Pentapetalae</taxon>
        <taxon>rosids</taxon>
        <taxon>malvids</taxon>
        <taxon>Brassicales</taxon>
        <taxon>Brassicaceae</taxon>
        <taxon>Brassiceae</taxon>
        <taxon>Brassica</taxon>
    </lineage>
</organism>
<reference evidence="8 9" key="1">
    <citation type="submission" date="2020-02" db="EMBL/GenBank/DDBJ databases">
        <authorList>
            <person name="Ma Q."/>
            <person name="Huang Y."/>
            <person name="Song X."/>
            <person name="Pei D."/>
        </authorList>
    </citation>
    <scope>NUCLEOTIDE SEQUENCE [LARGE SCALE GENOMIC DNA]</scope>
    <source>
        <strain evidence="8">Sxm20200214</strain>
        <tissue evidence="8">Leaf</tissue>
    </source>
</reference>
<comment type="subcellular location">
    <subcellularLocation>
        <location evidence="1">Nucleus</location>
    </subcellularLocation>
</comment>
<dbReference type="PANTHER" id="PTHR48039">
    <property type="entry name" value="RNA-BINDING MOTIF PROTEIN 14B"/>
    <property type="match status" value="1"/>
</dbReference>
<feature type="domain" description="RRM" evidence="7">
    <location>
        <begin position="18"/>
        <end position="99"/>
    </location>
</feature>